<dbReference type="InterPro" id="IPR005828">
    <property type="entry name" value="MFS_sugar_transport-like"/>
</dbReference>
<dbReference type="EMBL" id="CAWUHB010000034">
    <property type="protein sequence ID" value="CAK7225944.1"/>
    <property type="molecule type" value="Genomic_DNA"/>
</dbReference>
<accession>A0ABP0C3S1</accession>
<dbReference type="PANTHER" id="PTHR48022">
    <property type="entry name" value="PLASTIDIC GLUCOSE TRANSPORTER 4"/>
    <property type="match status" value="1"/>
</dbReference>
<evidence type="ECO:0000256" key="6">
    <source>
        <dbReference type="SAM" id="Phobius"/>
    </source>
</evidence>
<dbReference type="Gene3D" id="1.20.1250.20">
    <property type="entry name" value="MFS general substrate transporter like domains"/>
    <property type="match status" value="1"/>
</dbReference>
<dbReference type="InterPro" id="IPR036259">
    <property type="entry name" value="MFS_trans_sf"/>
</dbReference>
<sequence length="164" mass="18134">MQSHLMEAPPGTKSPLSRQELVAEVEDATEREHQLTIPQAIRLYPKAVAWSIVISCTAIMDGYDYHIMSSLFAQPAFQRTYGVMQPDGSYQVSAAWQSGLNNGSTVGSLMGLYFSGYLTDRLGYRKTIMTALVAFLGQTIVSGVFRGVLDMEAPWAYRVPFAIQ</sequence>
<feature type="domain" description="Major facilitator superfamily (MFS) profile" evidence="7">
    <location>
        <begin position="50"/>
        <end position="164"/>
    </location>
</feature>
<evidence type="ECO:0000259" key="7">
    <source>
        <dbReference type="PROSITE" id="PS50850"/>
    </source>
</evidence>
<proteinExistence type="inferred from homology"/>
<dbReference type="PANTHER" id="PTHR48022:SF5">
    <property type="entry name" value="ALPHA-GLUCOSIDES PERMEASE MPH2-RELATED"/>
    <property type="match status" value="1"/>
</dbReference>
<dbReference type="PROSITE" id="PS50850">
    <property type="entry name" value="MFS"/>
    <property type="match status" value="1"/>
</dbReference>
<dbReference type="InterPro" id="IPR020846">
    <property type="entry name" value="MFS_dom"/>
</dbReference>
<keyword evidence="4 6" id="KW-1133">Transmembrane helix</keyword>
<dbReference type="Pfam" id="PF00083">
    <property type="entry name" value="Sugar_tr"/>
    <property type="match status" value="1"/>
</dbReference>
<dbReference type="Proteomes" id="UP001642405">
    <property type="component" value="Unassembled WGS sequence"/>
</dbReference>
<evidence type="ECO:0000256" key="1">
    <source>
        <dbReference type="ARBA" id="ARBA00004141"/>
    </source>
</evidence>
<evidence type="ECO:0000256" key="3">
    <source>
        <dbReference type="ARBA" id="ARBA00022692"/>
    </source>
</evidence>
<reference evidence="8 9" key="1">
    <citation type="submission" date="2024-01" db="EMBL/GenBank/DDBJ databases">
        <authorList>
            <person name="Allen C."/>
            <person name="Tagirdzhanova G."/>
        </authorList>
    </citation>
    <scope>NUCLEOTIDE SEQUENCE [LARGE SCALE GENOMIC DNA]</scope>
</reference>
<keyword evidence="9" id="KW-1185">Reference proteome</keyword>
<comment type="subcellular location">
    <subcellularLocation>
        <location evidence="1">Membrane</location>
        <topology evidence="1">Multi-pass membrane protein</topology>
    </subcellularLocation>
</comment>
<evidence type="ECO:0000313" key="8">
    <source>
        <dbReference type="EMBL" id="CAK7225944.1"/>
    </source>
</evidence>
<name>A0ABP0C3S1_9PEZI</name>
<feature type="transmembrane region" description="Helical" evidence="6">
    <location>
        <begin position="128"/>
        <end position="149"/>
    </location>
</feature>
<keyword evidence="3 6" id="KW-0812">Transmembrane</keyword>
<evidence type="ECO:0000256" key="4">
    <source>
        <dbReference type="ARBA" id="ARBA00022989"/>
    </source>
</evidence>
<organism evidence="8 9">
    <name type="scientific">Sporothrix curviconia</name>
    <dbReference type="NCBI Taxonomy" id="1260050"/>
    <lineage>
        <taxon>Eukaryota</taxon>
        <taxon>Fungi</taxon>
        <taxon>Dikarya</taxon>
        <taxon>Ascomycota</taxon>
        <taxon>Pezizomycotina</taxon>
        <taxon>Sordariomycetes</taxon>
        <taxon>Sordariomycetidae</taxon>
        <taxon>Ophiostomatales</taxon>
        <taxon>Ophiostomataceae</taxon>
        <taxon>Sporothrix</taxon>
    </lineage>
</organism>
<dbReference type="InterPro" id="IPR050360">
    <property type="entry name" value="MFS_Sugar_Transporters"/>
</dbReference>
<gene>
    <name evidence="8" type="ORF">SCUCBS95973_006036</name>
</gene>
<comment type="caution">
    <text evidence="8">The sequence shown here is derived from an EMBL/GenBank/DDBJ whole genome shotgun (WGS) entry which is preliminary data.</text>
</comment>
<evidence type="ECO:0000256" key="2">
    <source>
        <dbReference type="ARBA" id="ARBA00010992"/>
    </source>
</evidence>
<comment type="similarity">
    <text evidence="2">Belongs to the major facilitator superfamily. Sugar transporter (TC 2.A.1.1) family.</text>
</comment>
<protein>
    <recommendedName>
        <fullName evidence="7">Major facilitator superfamily (MFS) profile domain-containing protein</fullName>
    </recommendedName>
</protein>
<keyword evidence="5 6" id="KW-0472">Membrane</keyword>
<evidence type="ECO:0000256" key="5">
    <source>
        <dbReference type="ARBA" id="ARBA00023136"/>
    </source>
</evidence>
<dbReference type="SUPFAM" id="SSF103473">
    <property type="entry name" value="MFS general substrate transporter"/>
    <property type="match status" value="1"/>
</dbReference>
<evidence type="ECO:0000313" key="9">
    <source>
        <dbReference type="Proteomes" id="UP001642405"/>
    </source>
</evidence>